<evidence type="ECO:0000256" key="5">
    <source>
        <dbReference type="SAM" id="Phobius"/>
    </source>
</evidence>
<accession>A0ABX1JPM3</accession>
<dbReference type="InterPro" id="IPR050327">
    <property type="entry name" value="Proton-linked_MCT"/>
</dbReference>
<evidence type="ECO:0000256" key="3">
    <source>
        <dbReference type="ARBA" id="ARBA00022989"/>
    </source>
</evidence>
<evidence type="ECO:0000313" key="7">
    <source>
        <dbReference type="EMBL" id="NKX51268.1"/>
    </source>
</evidence>
<protein>
    <submittedName>
        <fullName evidence="7">MFS transporter</fullName>
    </submittedName>
</protein>
<dbReference type="InterPro" id="IPR011701">
    <property type="entry name" value="MFS"/>
</dbReference>
<comment type="subcellular location">
    <subcellularLocation>
        <location evidence="1">Cell membrane</location>
        <topology evidence="1">Multi-pass membrane protein</topology>
    </subcellularLocation>
</comment>
<keyword evidence="2 5" id="KW-0812">Transmembrane</keyword>
<dbReference type="SUPFAM" id="SSF103473">
    <property type="entry name" value="MFS general substrate transporter"/>
    <property type="match status" value="1"/>
</dbReference>
<comment type="caution">
    <text evidence="7">The sequence shown here is derived from an EMBL/GenBank/DDBJ whole genome shotgun (WGS) entry which is preliminary data.</text>
</comment>
<feature type="transmembrane region" description="Helical" evidence="5">
    <location>
        <begin position="106"/>
        <end position="129"/>
    </location>
</feature>
<gene>
    <name evidence="7" type="ORF">HER39_11965</name>
</gene>
<dbReference type="PANTHER" id="PTHR11360:SF284">
    <property type="entry name" value="EG:103B4.3 PROTEIN-RELATED"/>
    <property type="match status" value="1"/>
</dbReference>
<dbReference type="PROSITE" id="PS50850">
    <property type="entry name" value="MFS"/>
    <property type="match status" value="1"/>
</dbReference>
<keyword evidence="8" id="KW-1185">Reference proteome</keyword>
<dbReference type="EMBL" id="JAAZSR010000199">
    <property type="protein sequence ID" value="NKX51268.1"/>
    <property type="molecule type" value="Genomic_DNA"/>
</dbReference>
<dbReference type="Pfam" id="PF07690">
    <property type="entry name" value="MFS_1"/>
    <property type="match status" value="1"/>
</dbReference>
<feature type="non-terminal residue" evidence="7">
    <location>
        <position position="143"/>
    </location>
</feature>
<evidence type="ECO:0000256" key="1">
    <source>
        <dbReference type="ARBA" id="ARBA00004651"/>
    </source>
</evidence>
<dbReference type="InterPro" id="IPR020846">
    <property type="entry name" value="MFS_dom"/>
</dbReference>
<dbReference type="InterPro" id="IPR036259">
    <property type="entry name" value="MFS_trans_sf"/>
</dbReference>
<organism evidence="7 8">
    <name type="scientific">Arthrobacter deserti</name>
    <dbReference type="NCBI Taxonomy" id="1742687"/>
    <lineage>
        <taxon>Bacteria</taxon>
        <taxon>Bacillati</taxon>
        <taxon>Actinomycetota</taxon>
        <taxon>Actinomycetes</taxon>
        <taxon>Micrococcales</taxon>
        <taxon>Micrococcaceae</taxon>
        <taxon>Arthrobacter</taxon>
    </lineage>
</organism>
<evidence type="ECO:0000259" key="6">
    <source>
        <dbReference type="PROSITE" id="PS50850"/>
    </source>
</evidence>
<reference evidence="7 8" key="1">
    <citation type="submission" date="2020-04" db="EMBL/GenBank/DDBJ databases">
        <authorList>
            <person name="Liu S."/>
        </authorList>
    </citation>
    <scope>NUCLEOTIDE SEQUENCE [LARGE SCALE GENOMIC DNA]</scope>
    <source>
        <strain evidence="7 8">CGMCC 1.15091</strain>
    </source>
</reference>
<proteinExistence type="predicted"/>
<keyword evidence="4 5" id="KW-0472">Membrane</keyword>
<feature type="transmembrane region" description="Helical" evidence="5">
    <location>
        <begin position="54"/>
        <end position="73"/>
    </location>
</feature>
<sequence length="143" mass="15153">MIARNVRAIHPAWIVAVLTLLALVAGAAFRSTTGALFEPLESEFGWTRTGTSGAVTLNLIVYGLTAPFAAAAMERLGVKRVVLAGLVLTSLGSGLTAVMAQLWQLWILWGLFVGVGTGVMALVFGAIVANRWFARRRGLVMGI</sequence>
<name>A0ABX1JPM3_9MICC</name>
<evidence type="ECO:0000313" key="8">
    <source>
        <dbReference type="Proteomes" id="UP000523795"/>
    </source>
</evidence>
<keyword evidence="3 5" id="KW-1133">Transmembrane helix</keyword>
<evidence type="ECO:0000256" key="2">
    <source>
        <dbReference type="ARBA" id="ARBA00022692"/>
    </source>
</evidence>
<feature type="domain" description="Major facilitator superfamily (MFS) profile" evidence="6">
    <location>
        <begin position="14"/>
        <end position="143"/>
    </location>
</feature>
<dbReference type="Gene3D" id="1.20.1250.20">
    <property type="entry name" value="MFS general substrate transporter like domains"/>
    <property type="match status" value="1"/>
</dbReference>
<feature type="transmembrane region" description="Helical" evidence="5">
    <location>
        <begin position="80"/>
        <end position="100"/>
    </location>
</feature>
<evidence type="ECO:0000256" key="4">
    <source>
        <dbReference type="ARBA" id="ARBA00023136"/>
    </source>
</evidence>
<dbReference type="PANTHER" id="PTHR11360">
    <property type="entry name" value="MONOCARBOXYLATE TRANSPORTER"/>
    <property type="match status" value="1"/>
</dbReference>
<dbReference type="Proteomes" id="UP000523795">
    <property type="component" value="Unassembled WGS sequence"/>
</dbReference>